<dbReference type="RefSeq" id="WP_380869206.1">
    <property type="nucleotide sequence ID" value="NZ_JBHUMA010000006.1"/>
</dbReference>
<dbReference type="Gene3D" id="1.50.10.10">
    <property type="match status" value="1"/>
</dbReference>
<dbReference type="InterPro" id="IPR012341">
    <property type="entry name" value="6hp_glycosidase-like_sf"/>
</dbReference>
<dbReference type="InterPro" id="IPR008928">
    <property type="entry name" value="6-hairpin_glycosidase_sf"/>
</dbReference>
<dbReference type="GO" id="GO:0016787">
    <property type="term" value="F:hydrolase activity"/>
    <property type="evidence" value="ECO:0007669"/>
    <property type="project" value="UniProtKB-KW"/>
</dbReference>
<evidence type="ECO:0000259" key="1">
    <source>
        <dbReference type="Pfam" id="PF00723"/>
    </source>
</evidence>
<name>A0ABW5NMN2_9SPHI</name>
<dbReference type="Pfam" id="PF19291">
    <property type="entry name" value="TREH_N"/>
    <property type="match status" value="1"/>
</dbReference>
<gene>
    <name evidence="3" type="ORF">ACFSQ3_08935</name>
</gene>
<dbReference type="InterPro" id="IPR045582">
    <property type="entry name" value="Trehalase-like_N"/>
</dbReference>
<dbReference type="PANTHER" id="PTHR31616">
    <property type="entry name" value="TREHALASE"/>
    <property type="match status" value="1"/>
</dbReference>
<proteinExistence type="predicted"/>
<dbReference type="Proteomes" id="UP001597393">
    <property type="component" value="Unassembled WGS sequence"/>
</dbReference>
<keyword evidence="4" id="KW-1185">Reference proteome</keyword>
<evidence type="ECO:0000313" key="4">
    <source>
        <dbReference type="Proteomes" id="UP001597393"/>
    </source>
</evidence>
<organism evidence="3 4">
    <name type="scientific">Sphingobacterium corticis</name>
    <dbReference type="NCBI Taxonomy" id="1812823"/>
    <lineage>
        <taxon>Bacteria</taxon>
        <taxon>Pseudomonadati</taxon>
        <taxon>Bacteroidota</taxon>
        <taxon>Sphingobacteriia</taxon>
        <taxon>Sphingobacteriales</taxon>
        <taxon>Sphingobacteriaceae</taxon>
        <taxon>Sphingobacterium</taxon>
    </lineage>
</organism>
<dbReference type="PANTHER" id="PTHR31616:SF0">
    <property type="entry name" value="GLUCAN 1,4-ALPHA-GLUCOSIDASE"/>
    <property type="match status" value="1"/>
</dbReference>
<feature type="domain" description="Trehalase-like N-terminal" evidence="2">
    <location>
        <begin position="5"/>
        <end position="133"/>
    </location>
</feature>
<dbReference type="InterPro" id="IPR011613">
    <property type="entry name" value="GH15-like"/>
</dbReference>
<feature type="domain" description="GH15-like" evidence="1">
    <location>
        <begin position="216"/>
        <end position="510"/>
    </location>
</feature>
<reference evidence="4" key="1">
    <citation type="journal article" date="2019" name="Int. J. Syst. Evol. Microbiol.">
        <title>The Global Catalogue of Microorganisms (GCM) 10K type strain sequencing project: providing services to taxonomists for standard genome sequencing and annotation.</title>
        <authorList>
            <consortium name="The Broad Institute Genomics Platform"/>
            <consortium name="The Broad Institute Genome Sequencing Center for Infectious Disease"/>
            <person name="Wu L."/>
            <person name="Ma J."/>
        </authorList>
    </citation>
    <scope>NUCLEOTIDE SEQUENCE [LARGE SCALE GENOMIC DNA]</scope>
    <source>
        <strain evidence="4">KCTC 42248</strain>
    </source>
</reference>
<evidence type="ECO:0000259" key="2">
    <source>
        <dbReference type="Pfam" id="PF19291"/>
    </source>
</evidence>
<dbReference type="SUPFAM" id="SSF48208">
    <property type="entry name" value="Six-hairpin glycosidases"/>
    <property type="match status" value="1"/>
</dbReference>
<protein>
    <submittedName>
        <fullName evidence="3">Glycoside hydrolase family 15 protein</fullName>
    </submittedName>
</protein>
<dbReference type="EMBL" id="JBHUMA010000006">
    <property type="protein sequence ID" value="MFD2599077.1"/>
    <property type="molecule type" value="Genomic_DNA"/>
</dbReference>
<comment type="caution">
    <text evidence="3">The sequence shown here is derived from an EMBL/GenBank/DDBJ whole genome shotgun (WGS) entry which is preliminary data.</text>
</comment>
<dbReference type="Pfam" id="PF00723">
    <property type="entry name" value="Glyco_hydro_15"/>
    <property type="match status" value="1"/>
</dbReference>
<evidence type="ECO:0000313" key="3">
    <source>
        <dbReference type="EMBL" id="MFD2599077.1"/>
    </source>
</evidence>
<accession>A0ABW5NMN2</accession>
<keyword evidence="3" id="KW-0378">Hydrolase</keyword>
<sequence>MDYYPTIESLALISDRNTCAILDKNATINWYSPKRFDDSSVFHSLLDSKSGGSWEIITSASLESRNFIDRSSVLEQNFVGGDDQFTLRDWMPIHKSYRGIVRQFSSSKHNIHSQIKMTPDYGRGQADITRINDQTVLFENTGLYLFVSVPIQISGEMVGFSIPAGTGGWAYLTDLQTPDVWEDDFFESMLTITLENWSDIASEFEYEGLYQTEVLNAVRGIQQLTCGATGGVIAAATTSLPEVIGAERNYDYRYVWVRDAALITGALSALEVSGKVEEKFLEFMYESMRKNTGQCVYPLYTIDNNIIEDLTELELDGYQRSRPVQIGNIASDQRQLDAEANILISSKIIYDKYGRKTHWEMVRRVANYICENWHKPENGIWEEGAELQYTSGKVFSVIGLEMISRYSDDEQEKSYWQATAKKIRKYVGHNCMTSYGAFANYAGSEEVDVSSALYVLWNYTLADSPEMLATIDRLEQHHSRDNLYWRTLVEFDASKEGAFLAGSCWIAHYYAVAGNYEKSAQILDSVKSYQNDLGYFAEEADVDNKCQLGNFNQTFVQSSFICAANGLSREKEGVDTVVR</sequence>